<dbReference type="Proteomes" id="UP001207430">
    <property type="component" value="Unassembled WGS sequence"/>
</dbReference>
<gene>
    <name evidence="2" type="ORF">NLN86_01995</name>
</gene>
<evidence type="ECO:0000256" key="1">
    <source>
        <dbReference type="SAM" id="SignalP"/>
    </source>
</evidence>
<evidence type="ECO:0008006" key="4">
    <source>
        <dbReference type="Google" id="ProtNLM"/>
    </source>
</evidence>
<sequence length="106" mass="10666">MKKDIVLSIVVGSLVAAGMVNTACAAEASGKASQVQSKAPTSSGKCASGKCGTEKIYSQATLQHDPQDQLVRARDGKCGLTGAGIAKNKASQPLNAEKCVSGVCGK</sequence>
<dbReference type="EMBL" id="JANDBG010000002">
    <property type="protein sequence ID" value="MCX9000432.1"/>
    <property type="molecule type" value="Genomic_DNA"/>
</dbReference>
<feature type="chain" id="PRO_5043980886" description="DUF2282 domain-containing protein" evidence="1">
    <location>
        <begin position="26"/>
        <end position="106"/>
    </location>
</feature>
<dbReference type="RefSeq" id="WP_267448165.1">
    <property type="nucleotide sequence ID" value="NZ_JANDBG010000002.1"/>
</dbReference>
<feature type="signal peptide" evidence="1">
    <location>
        <begin position="1"/>
        <end position="25"/>
    </location>
</feature>
<organism evidence="2 3">
    <name type="scientific">Citrobacter portucalensis</name>
    <dbReference type="NCBI Taxonomy" id="1639133"/>
    <lineage>
        <taxon>Bacteria</taxon>
        <taxon>Pseudomonadati</taxon>
        <taxon>Pseudomonadota</taxon>
        <taxon>Gammaproteobacteria</taxon>
        <taxon>Enterobacterales</taxon>
        <taxon>Enterobacteriaceae</taxon>
        <taxon>Citrobacter</taxon>
        <taxon>Citrobacter freundii complex</taxon>
    </lineage>
</organism>
<accession>A0AAW5W2N9</accession>
<protein>
    <recommendedName>
        <fullName evidence="4">DUF2282 domain-containing protein</fullName>
    </recommendedName>
</protein>
<keyword evidence="1" id="KW-0732">Signal</keyword>
<evidence type="ECO:0000313" key="3">
    <source>
        <dbReference type="Proteomes" id="UP001207430"/>
    </source>
</evidence>
<reference evidence="2" key="1">
    <citation type="submission" date="2022-07" db="EMBL/GenBank/DDBJ databases">
        <title>Genome Sequence of Citrobacter portucalensis from Edible Snails.</title>
        <authorList>
            <person name="Okafor A.C."/>
            <person name="Ogbo F.C."/>
            <person name="Ruppitsch W."/>
            <person name="Allerberger F."/>
        </authorList>
    </citation>
    <scope>NUCLEOTIDE SEQUENCE</scope>
    <source>
        <strain evidence="2">Igbk 7</strain>
    </source>
</reference>
<proteinExistence type="predicted"/>
<comment type="caution">
    <text evidence="2">The sequence shown here is derived from an EMBL/GenBank/DDBJ whole genome shotgun (WGS) entry which is preliminary data.</text>
</comment>
<name>A0AAW5W2N9_9ENTR</name>
<dbReference type="AlphaFoldDB" id="A0AAW5W2N9"/>
<evidence type="ECO:0000313" key="2">
    <source>
        <dbReference type="EMBL" id="MCX9000432.1"/>
    </source>
</evidence>